<dbReference type="EMBL" id="FTOA01000001">
    <property type="protein sequence ID" value="SIS37642.1"/>
    <property type="molecule type" value="Genomic_DNA"/>
</dbReference>
<comment type="catalytic activity">
    <reaction evidence="7">
        <text>a quinone + NADH + 5 H(+)(in) = a quinol + NAD(+) + 4 H(+)(out)</text>
        <dbReference type="Rhea" id="RHEA:57888"/>
        <dbReference type="ChEBI" id="CHEBI:15378"/>
        <dbReference type="ChEBI" id="CHEBI:24646"/>
        <dbReference type="ChEBI" id="CHEBI:57540"/>
        <dbReference type="ChEBI" id="CHEBI:57945"/>
        <dbReference type="ChEBI" id="CHEBI:132124"/>
    </reaction>
</comment>
<sequence length="199" mass="22133">MSSHSTDPKVPQPESFEFTPEYMEKAKVFIAKYPAGRQRSAVMPLLDLAQRQEGWLSRTAMDYIADLLDVPAIRVYEVATFYTMYRLRPVGRHHIQLCTNISCWLRGSDDVKRAAEEVFGLHFGESNDEATLEEVECAGACCNAPVAQIGDDYYEDLTYENAKALFQDLKDGKPVKVGSQIGRSGSCPEGGPTTLKELG</sequence>
<dbReference type="Pfam" id="PF01257">
    <property type="entry name" value="2Fe-2S_thioredx"/>
    <property type="match status" value="1"/>
</dbReference>
<dbReference type="AlphaFoldDB" id="A0A1N7IKR5"/>
<accession>A0A1N7IKR5</accession>
<dbReference type="NCBIfam" id="TIGR01958">
    <property type="entry name" value="nuoE_fam"/>
    <property type="match status" value="1"/>
</dbReference>
<feature type="binding site" evidence="8">
    <location>
        <position position="141"/>
    </location>
    <ligand>
        <name>[2Fe-2S] cluster</name>
        <dbReference type="ChEBI" id="CHEBI:190135"/>
    </ligand>
</feature>
<evidence type="ECO:0000313" key="10">
    <source>
        <dbReference type="EMBL" id="SIS37642.1"/>
    </source>
</evidence>
<protein>
    <submittedName>
        <fullName evidence="10">NADH dehydrogenase subunit E</fullName>
    </submittedName>
</protein>
<organism evidence="10 11">
    <name type="scientific">Insolitispirillum peregrinum</name>
    <dbReference type="NCBI Taxonomy" id="80876"/>
    <lineage>
        <taxon>Bacteria</taxon>
        <taxon>Pseudomonadati</taxon>
        <taxon>Pseudomonadota</taxon>
        <taxon>Alphaproteobacteria</taxon>
        <taxon>Rhodospirillales</taxon>
        <taxon>Novispirillaceae</taxon>
        <taxon>Insolitispirillum</taxon>
    </lineage>
</organism>
<dbReference type="FunFam" id="1.10.10.1590:FF:000001">
    <property type="entry name" value="NADH-quinone oxidoreductase subunit E"/>
    <property type="match status" value="1"/>
</dbReference>
<gene>
    <name evidence="10" type="ORF">SAMN05421779_101281</name>
</gene>
<evidence type="ECO:0000256" key="9">
    <source>
        <dbReference type="SAM" id="MobiDB-lite"/>
    </source>
</evidence>
<comment type="similarity">
    <text evidence="1">Belongs to the complex I 24 kDa subunit family.</text>
</comment>
<keyword evidence="3 8" id="KW-0479">Metal-binding</keyword>
<evidence type="ECO:0000256" key="2">
    <source>
        <dbReference type="ARBA" id="ARBA00022714"/>
    </source>
</evidence>
<evidence type="ECO:0000256" key="5">
    <source>
        <dbReference type="ARBA" id="ARBA00023014"/>
    </source>
</evidence>
<dbReference type="SUPFAM" id="SSF52833">
    <property type="entry name" value="Thioredoxin-like"/>
    <property type="match status" value="1"/>
</dbReference>
<evidence type="ECO:0000256" key="6">
    <source>
        <dbReference type="ARBA" id="ARBA00034078"/>
    </source>
</evidence>
<proteinExistence type="inferred from homology"/>
<dbReference type="OrthoDB" id="9807941at2"/>
<dbReference type="PANTHER" id="PTHR10371:SF3">
    <property type="entry name" value="NADH DEHYDROGENASE [UBIQUINONE] FLAVOPROTEIN 2, MITOCHONDRIAL"/>
    <property type="match status" value="1"/>
</dbReference>
<feature type="binding site" evidence="8">
    <location>
        <position position="98"/>
    </location>
    <ligand>
        <name>[2Fe-2S] cluster</name>
        <dbReference type="ChEBI" id="CHEBI:190135"/>
    </ligand>
</feature>
<evidence type="ECO:0000313" key="11">
    <source>
        <dbReference type="Proteomes" id="UP000185678"/>
    </source>
</evidence>
<dbReference type="InterPro" id="IPR002023">
    <property type="entry name" value="NuoE-like"/>
</dbReference>
<evidence type="ECO:0000256" key="4">
    <source>
        <dbReference type="ARBA" id="ARBA00023004"/>
    </source>
</evidence>
<evidence type="ECO:0000256" key="8">
    <source>
        <dbReference type="PIRSR" id="PIRSR000216-1"/>
    </source>
</evidence>
<dbReference type="Proteomes" id="UP000185678">
    <property type="component" value="Unassembled WGS sequence"/>
</dbReference>
<evidence type="ECO:0000256" key="1">
    <source>
        <dbReference type="ARBA" id="ARBA00010643"/>
    </source>
</evidence>
<dbReference type="InterPro" id="IPR042128">
    <property type="entry name" value="NuoE_dom"/>
</dbReference>
<keyword evidence="2 8" id="KW-0001">2Fe-2S</keyword>
<evidence type="ECO:0000256" key="3">
    <source>
        <dbReference type="ARBA" id="ARBA00022723"/>
    </source>
</evidence>
<comment type="cofactor">
    <cofactor evidence="6">
        <name>[2Fe-2S] cluster</name>
        <dbReference type="ChEBI" id="CHEBI:190135"/>
    </cofactor>
</comment>
<comment type="cofactor">
    <cofactor evidence="8">
        <name>[2Fe-2S] cluster</name>
        <dbReference type="ChEBI" id="CHEBI:190135"/>
    </cofactor>
    <text evidence="8">Binds 1 [2Fe-2S] cluster.</text>
</comment>
<dbReference type="GO" id="GO:0046872">
    <property type="term" value="F:metal ion binding"/>
    <property type="evidence" value="ECO:0007669"/>
    <property type="project" value="UniProtKB-KW"/>
</dbReference>
<feature type="region of interest" description="Disordered" evidence="9">
    <location>
        <begin position="177"/>
        <end position="199"/>
    </location>
</feature>
<evidence type="ECO:0000256" key="7">
    <source>
        <dbReference type="ARBA" id="ARBA00047712"/>
    </source>
</evidence>
<name>A0A1N7IKR5_9PROT</name>
<dbReference type="CDD" id="cd03064">
    <property type="entry name" value="TRX_Fd_NuoE"/>
    <property type="match status" value="1"/>
</dbReference>
<dbReference type="GO" id="GO:0003954">
    <property type="term" value="F:NADH dehydrogenase activity"/>
    <property type="evidence" value="ECO:0007669"/>
    <property type="project" value="TreeGrafter"/>
</dbReference>
<dbReference type="RefSeq" id="WP_076398247.1">
    <property type="nucleotide sequence ID" value="NZ_FTOA01000001.1"/>
</dbReference>
<feature type="binding site" evidence="8">
    <location>
        <position position="103"/>
    </location>
    <ligand>
        <name>[2Fe-2S] cluster</name>
        <dbReference type="ChEBI" id="CHEBI:190135"/>
    </ligand>
</feature>
<keyword evidence="5 8" id="KW-0411">Iron-sulfur</keyword>
<dbReference type="Gene3D" id="3.40.30.10">
    <property type="entry name" value="Glutaredoxin"/>
    <property type="match status" value="1"/>
</dbReference>
<dbReference type="Gene3D" id="1.10.10.1590">
    <property type="entry name" value="NADH-quinone oxidoreductase subunit E"/>
    <property type="match status" value="1"/>
</dbReference>
<keyword evidence="11" id="KW-1185">Reference proteome</keyword>
<dbReference type="GO" id="GO:0051537">
    <property type="term" value="F:2 iron, 2 sulfur cluster binding"/>
    <property type="evidence" value="ECO:0007669"/>
    <property type="project" value="UniProtKB-KW"/>
</dbReference>
<dbReference type="STRING" id="80876.SAMN05421779_101281"/>
<feature type="binding site" evidence="8">
    <location>
        <position position="137"/>
    </location>
    <ligand>
        <name>[2Fe-2S] cluster</name>
        <dbReference type="ChEBI" id="CHEBI:190135"/>
    </ligand>
</feature>
<dbReference type="PANTHER" id="PTHR10371">
    <property type="entry name" value="NADH DEHYDROGENASE UBIQUINONE FLAVOPROTEIN 2, MITOCHONDRIAL"/>
    <property type="match status" value="1"/>
</dbReference>
<reference evidence="10 11" key="1">
    <citation type="submission" date="2017-01" db="EMBL/GenBank/DDBJ databases">
        <authorList>
            <person name="Mah S.A."/>
            <person name="Swanson W.J."/>
            <person name="Moy G.W."/>
            <person name="Vacquier V.D."/>
        </authorList>
    </citation>
    <scope>NUCLEOTIDE SEQUENCE [LARGE SCALE GENOMIC DNA]</scope>
    <source>
        <strain evidence="10 11">DSM 11589</strain>
    </source>
</reference>
<dbReference type="PIRSF" id="PIRSF000216">
    <property type="entry name" value="NADH_DH_24kDa"/>
    <property type="match status" value="1"/>
</dbReference>
<keyword evidence="4 8" id="KW-0408">Iron</keyword>
<dbReference type="InterPro" id="IPR041921">
    <property type="entry name" value="NuoE_N"/>
</dbReference>
<dbReference type="InterPro" id="IPR036249">
    <property type="entry name" value="Thioredoxin-like_sf"/>
</dbReference>